<evidence type="ECO:0000313" key="7">
    <source>
        <dbReference type="EMBL" id="MFC0083099.1"/>
    </source>
</evidence>
<dbReference type="GO" id="GO:0008168">
    <property type="term" value="F:methyltransferase activity"/>
    <property type="evidence" value="ECO:0007669"/>
    <property type="project" value="UniProtKB-KW"/>
</dbReference>
<reference evidence="7 8" key="1">
    <citation type="submission" date="2024-09" db="EMBL/GenBank/DDBJ databases">
        <authorList>
            <person name="Sun Q."/>
            <person name="Mori K."/>
        </authorList>
    </citation>
    <scope>NUCLEOTIDE SEQUENCE [LARGE SCALE GENOMIC DNA]</scope>
    <source>
        <strain evidence="7 8">JCM 15389</strain>
    </source>
</reference>
<dbReference type="PANTHER" id="PTHR43467:SF2">
    <property type="entry name" value="COBALT-PRECORRIN-2 C(20)-METHYLTRANSFERASE"/>
    <property type="match status" value="1"/>
</dbReference>
<keyword evidence="4" id="KW-0808">Transferase</keyword>
<evidence type="ECO:0000256" key="2">
    <source>
        <dbReference type="ARBA" id="ARBA00022573"/>
    </source>
</evidence>
<dbReference type="PANTHER" id="PTHR43467">
    <property type="entry name" value="COBALT-PRECORRIN-2 C(20)-METHYLTRANSFERASE"/>
    <property type="match status" value="1"/>
</dbReference>
<evidence type="ECO:0000256" key="3">
    <source>
        <dbReference type="ARBA" id="ARBA00022603"/>
    </source>
</evidence>
<dbReference type="PIRSF" id="PIRSF036427">
    <property type="entry name" value="Precrrn-2_mtase"/>
    <property type="match status" value="1"/>
</dbReference>
<dbReference type="InterPro" id="IPR035996">
    <property type="entry name" value="4pyrrol_Methylase_sf"/>
</dbReference>
<gene>
    <name evidence="7" type="ORF">ACFFRE_13270</name>
</gene>
<proteinExistence type="predicted"/>
<dbReference type="GO" id="GO:0032259">
    <property type="term" value="P:methylation"/>
    <property type="evidence" value="ECO:0007669"/>
    <property type="project" value="UniProtKB-KW"/>
</dbReference>
<feature type="non-terminal residue" evidence="7">
    <location>
        <position position="1"/>
    </location>
</feature>
<sequence>RSPERPGRLDPRAGDPALVTLQALETLRSADRVVAPVSAPDAPGRAESIVRQVAPERRVVRLAVEMRGPEGGYGPAAEQVLPWLDAGETVAFATLGDPSIYSTFPAFAAAVRARRPATTVEWLPGICAFEALAALPGTVLVDGTESLSLVTALDGPGHLEEVLARSGGAVVVYKGGRHLPAVASTLAARGRLAGAVAGELLGLPGQRLGPLAELADQPAAYLSTVLVPPARSGQPTPDAPEP</sequence>
<comment type="caution">
    <text evidence="7">The sequence shown here is derived from an EMBL/GenBank/DDBJ whole genome shotgun (WGS) entry which is preliminary data.</text>
</comment>
<dbReference type="SUPFAM" id="SSF53790">
    <property type="entry name" value="Tetrapyrrole methylase"/>
    <property type="match status" value="1"/>
</dbReference>
<dbReference type="Proteomes" id="UP001589788">
    <property type="component" value="Unassembled WGS sequence"/>
</dbReference>
<dbReference type="CDD" id="cd11645">
    <property type="entry name" value="Precorrin_2_C20_MT"/>
    <property type="match status" value="1"/>
</dbReference>
<comment type="pathway">
    <text evidence="1">Cofactor biosynthesis; adenosylcobalamin biosynthesis.</text>
</comment>
<keyword evidence="5" id="KW-0949">S-adenosyl-L-methionine</keyword>
<accession>A0ABV6C9Z1</accession>
<keyword evidence="2" id="KW-0169">Cobalamin biosynthesis</keyword>
<dbReference type="Gene3D" id="3.40.1010.10">
    <property type="entry name" value="Cobalt-precorrin-4 Transmethylase, Domain 1"/>
    <property type="match status" value="1"/>
</dbReference>
<dbReference type="InterPro" id="IPR000878">
    <property type="entry name" value="4pyrrol_Mease"/>
</dbReference>
<dbReference type="InterPro" id="IPR012382">
    <property type="entry name" value="CobI/CbiL"/>
</dbReference>
<dbReference type="Pfam" id="PF00590">
    <property type="entry name" value="TP_methylase"/>
    <property type="match status" value="1"/>
</dbReference>
<evidence type="ECO:0000313" key="8">
    <source>
        <dbReference type="Proteomes" id="UP001589788"/>
    </source>
</evidence>
<dbReference type="EMBL" id="JBHLYQ010000258">
    <property type="protein sequence ID" value="MFC0083099.1"/>
    <property type="molecule type" value="Genomic_DNA"/>
</dbReference>
<evidence type="ECO:0000259" key="6">
    <source>
        <dbReference type="Pfam" id="PF00590"/>
    </source>
</evidence>
<keyword evidence="8" id="KW-1185">Reference proteome</keyword>
<evidence type="ECO:0000256" key="4">
    <source>
        <dbReference type="ARBA" id="ARBA00022679"/>
    </source>
</evidence>
<feature type="domain" description="Tetrapyrrole methylase" evidence="6">
    <location>
        <begin position="14"/>
        <end position="214"/>
    </location>
</feature>
<dbReference type="RefSeq" id="WP_377790837.1">
    <property type="nucleotide sequence ID" value="NZ_JBHLYQ010000258.1"/>
</dbReference>
<dbReference type="Gene3D" id="3.30.950.10">
    <property type="entry name" value="Methyltransferase, Cobalt-precorrin-4 Transmethylase, Domain 2"/>
    <property type="match status" value="1"/>
</dbReference>
<evidence type="ECO:0000256" key="1">
    <source>
        <dbReference type="ARBA" id="ARBA00004953"/>
    </source>
</evidence>
<organism evidence="7 8">
    <name type="scientific">Aciditerrimonas ferrireducens</name>
    <dbReference type="NCBI Taxonomy" id="667306"/>
    <lineage>
        <taxon>Bacteria</taxon>
        <taxon>Bacillati</taxon>
        <taxon>Actinomycetota</taxon>
        <taxon>Acidimicrobiia</taxon>
        <taxon>Acidimicrobiales</taxon>
        <taxon>Acidimicrobiaceae</taxon>
        <taxon>Aciditerrimonas</taxon>
    </lineage>
</organism>
<dbReference type="InterPro" id="IPR014777">
    <property type="entry name" value="4pyrrole_Mease_sub1"/>
</dbReference>
<protein>
    <submittedName>
        <fullName evidence="7">SAM-dependent methyltransferase</fullName>
    </submittedName>
</protein>
<evidence type="ECO:0000256" key="5">
    <source>
        <dbReference type="ARBA" id="ARBA00022691"/>
    </source>
</evidence>
<keyword evidence="3 7" id="KW-0489">Methyltransferase</keyword>
<dbReference type="InterPro" id="IPR014776">
    <property type="entry name" value="4pyrrole_Mease_sub2"/>
</dbReference>
<name>A0ABV6C9Z1_9ACTN</name>